<dbReference type="InterPro" id="IPR014017">
    <property type="entry name" value="DNA_helicase_UvrD-like_C"/>
</dbReference>
<dbReference type="Pfam" id="PF12705">
    <property type="entry name" value="PDDEXK_1"/>
    <property type="match status" value="1"/>
</dbReference>
<evidence type="ECO:0000256" key="2">
    <source>
        <dbReference type="ARBA" id="ARBA00022722"/>
    </source>
</evidence>
<evidence type="ECO:0000256" key="7">
    <source>
        <dbReference type="ARBA" id="ARBA00022839"/>
    </source>
</evidence>
<dbReference type="GO" id="GO:0004527">
    <property type="term" value="F:exonuclease activity"/>
    <property type="evidence" value="ECO:0007669"/>
    <property type="project" value="UniProtKB-KW"/>
</dbReference>
<geneLocation type="plasmid" evidence="18 19">
    <name>unnamed1</name>
</geneLocation>
<dbReference type="SUPFAM" id="SSF52540">
    <property type="entry name" value="P-loop containing nucleoside triphosphate hydrolases"/>
    <property type="match status" value="1"/>
</dbReference>
<dbReference type="PROSITE" id="PS51217">
    <property type="entry name" value="UVRD_HELICASE_CTER"/>
    <property type="match status" value="1"/>
</dbReference>
<feature type="domain" description="UvrD-like helicase C-terminal" evidence="17">
    <location>
        <begin position="402"/>
        <end position="648"/>
    </location>
</feature>
<dbReference type="Gene3D" id="3.40.50.300">
    <property type="entry name" value="P-loop containing nucleotide triphosphate hydrolases"/>
    <property type="match status" value="4"/>
</dbReference>
<dbReference type="OrthoDB" id="203178at2157"/>
<evidence type="ECO:0000256" key="11">
    <source>
        <dbReference type="ARBA" id="ARBA00023235"/>
    </source>
</evidence>
<dbReference type="PANTHER" id="PTHR11070">
    <property type="entry name" value="UVRD / RECB / PCRA DNA HELICASE FAMILY MEMBER"/>
    <property type="match status" value="1"/>
</dbReference>
<evidence type="ECO:0000259" key="16">
    <source>
        <dbReference type="PROSITE" id="PS51198"/>
    </source>
</evidence>
<evidence type="ECO:0000256" key="14">
    <source>
        <dbReference type="ARBA" id="ARBA00048988"/>
    </source>
</evidence>
<keyword evidence="5 15" id="KW-0378">Hydrolase</keyword>
<dbReference type="PANTHER" id="PTHR11070:SF2">
    <property type="entry name" value="ATP-DEPENDENT DNA HELICASE SRS2"/>
    <property type="match status" value="1"/>
</dbReference>
<dbReference type="GO" id="GO:0000725">
    <property type="term" value="P:recombinational repair"/>
    <property type="evidence" value="ECO:0007669"/>
    <property type="project" value="TreeGrafter"/>
</dbReference>
<evidence type="ECO:0000256" key="3">
    <source>
        <dbReference type="ARBA" id="ARBA00022741"/>
    </source>
</evidence>
<evidence type="ECO:0000256" key="9">
    <source>
        <dbReference type="ARBA" id="ARBA00023125"/>
    </source>
</evidence>
<dbReference type="Gene3D" id="1.10.486.10">
    <property type="entry name" value="PCRA, domain 4"/>
    <property type="match status" value="1"/>
</dbReference>
<dbReference type="InterPro" id="IPR038726">
    <property type="entry name" value="PDDEXK_AddAB-type"/>
</dbReference>
<evidence type="ECO:0000256" key="5">
    <source>
        <dbReference type="ARBA" id="ARBA00022801"/>
    </source>
</evidence>
<keyword evidence="8 15" id="KW-0067">ATP-binding</keyword>
<evidence type="ECO:0000256" key="8">
    <source>
        <dbReference type="ARBA" id="ARBA00022840"/>
    </source>
</evidence>
<dbReference type="AlphaFoldDB" id="A0A5P9P7Z7"/>
<comment type="similarity">
    <text evidence="1">Belongs to the helicase family. UvrD subfamily.</text>
</comment>
<evidence type="ECO:0000256" key="1">
    <source>
        <dbReference type="ARBA" id="ARBA00009922"/>
    </source>
</evidence>
<dbReference type="InterPro" id="IPR013986">
    <property type="entry name" value="DExx_box_DNA_helicase_dom_sf"/>
</dbReference>
<dbReference type="PROSITE" id="PS51198">
    <property type="entry name" value="UVRD_HELICASE_ATP_BIND"/>
    <property type="match status" value="1"/>
</dbReference>
<keyword evidence="18" id="KW-0614">Plasmid</keyword>
<dbReference type="CDD" id="cd17932">
    <property type="entry name" value="DEXQc_UvrD"/>
    <property type="match status" value="1"/>
</dbReference>
<comment type="catalytic activity">
    <reaction evidence="12">
        <text>Couples ATP hydrolysis with the unwinding of duplex DNA by translocating in the 3'-5' direction.</text>
        <dbReference type="EC" id="5.6.2.4"/>
    </reaction>
</comment>
<dbReference type="Proteomes" id="UP000326170">
    <property type="component" value="Plasmid unnamed1"/>
</dbReference>
<feature type="binding site" evidence="15">
    <location>
        <begin position="23"/>
        <end position="30"/>
    </location>
    <ligand>
        <name>ATP</name>
        <dbReference type="ChEBI" id="CHEBI:30616"/>
    </ligand>
</feature>
<dbReference type="GO" id="GO:0043138">
    <property type="term" value="F:3'-5' DNA helicase activity"/>
    <property type="evidence" value="ECO:0007669"/>
    <property type="project" value="UniProtKB-EC"/>
</dbReference>
<gene>
    <name evidence="18" type="ORF">GCU68_16755</name>
</gene>
<dbReference type="Pfam" id="PF13361">
    <property type="entry name" value="UvrD_C"/>
    <property type="match status" value="2"/>
</dbReference>
<evidence type="ECO:0000259" key="17">
    <source>
        <dbReference type="PROSITE" id="PS51217"/>
    </source>
</evidence>
<evidence type="ECO:0000256" key="12">
    <source>
        <dbReference type="ARBA" id="ARBA00034617"/>
    </source>
</evidence>
<dbReference type="InterPro" id="IPR027417">
    <property type="entry name" value="P-loop_NTPase"/>
</dbReference>
<dbReference type="GeneID" id="42302729"/>
<name>A0A5P9P7Z7_9EURY</name>
<dbReference type="GO" id="GO:0003677">
    <property type="term" value="F:DNA binding"/>
    <property type="evidence" value="ECO:0007669"/>
    <property type="project" value="UniProtKB-KW"/>
</dbReference>
<reference evidence="18 19" key="1">
    <citation type="journal article" date="2007" name="Int. J. Syst. Evol. Microbiol.">
        <title>Natronorubrum sulfidifaciens sp. nov., an extremely haloalkaliphilic archaeon isolated from Aiding salt lake in Xin-Jiang, China.</title>
        <authorList>
            <person name="Cui H.L."/>
            <person name="Tohty D."/>
            <person name="Liu H.C."/>
            <person name="Liu S.J."/>
            <person name="Oren A."/>
            <person name="Zhou P.J."/>
        </authorList>
    </citation>
    <scope>NUCLEOTIDE SEQUENCE [LARGE SCALE GENOMIC DNA]</scope>
    <source>
        <strain evidence="18 19">7-3</strain>
        <plasmid evidence="18">unnamed1</plasmid>
    </source>
</reference>
<comment type="catalytic activity">
    <reaction evidence="14">
        <text>ATP + H2O = ADP + phosphate + H(+)</text>
        <dbReference type="Rhea" id="RHEA:13065"/>
        <dbReference type="ChEBI" id="CHEBI:15377"/>
        <dbReference type="ChEBI" id="CHEBI:15378"/>
        <dbReference type="ChEBI" id="CHEBI:30616"/>
        <dbReference type="ChEBI" id="CHEBI:43474"/>
        <dbReference type="ChEBI" id="CHEBI:456216"/>
        <dbReference type="EC" id="5.6.2.4"/>
    </reaction>
</comment>
<keyword evidence="9" id="KW-0238">DNA-binding</keyword>
<proteinExistence type="inferred from homology"/>
<dbReference type="GO" id="GO:0005524">
    <property type="term" value="F:ATP binding"/>
    <property type="evidence" value="ECO:0007669"/>
    <property type="project" value="UniProtKB-UniRule"/>
</dbReference>
<dbReference type="KEGG" id="nas:GCU68_16755"/>
<keyword evidence="6 15" id="KW-0347">Helicase</keyword>
<keyword evidence="2" id="KW-0540">Nuclease</keyword>
<dbReference type="SUPFAM" id="SSF52980">
    <property type="entry name" value="Restriction endonuclease-like"/>
    <property type="match status" value="1"/>
</dbReference>
<dbReference type="InterPro" id="IPR000212">
    <property type="entry name" value="DNA_helicase_UvrD/REP"/>
</dbReference>
<dbReference type="InterPro" id="IPR011604">
    <property type="entry name" value="PDDEXK-like_dom_sf"/>
</dbReference>
<dbReference type="EC" id="5.6.2.4" evidence="13"/>
<evidence type="ECO:0000256" key="4">
    <source>
        <dbReference type="ARBA" id="ARBA00022763"/>
    </source>
</evidence>
<dbReference type="RefSeq" id="WP_152943768.1">
    <property type="nucleotide sequence ID" value="NZ_CP045489.1"/>
</dbReference>
<keyword evidence="10" id="KW-0234">DNA repair</keyword>
<evidence type="ECO:0000313" key="18">
    <source>
        <dbReference type="EMBL" id="QFU84236.1"/>
    </source>
</evidence>
<evidence type="ECO:0000256" key="6">
    <source>
        <dbReference type="ARBA" id="ARBA00022806"/>
    </source>
</evidence>
<evidence type="ECO:0000256" key="13">
    <source>
        <dbReference type="ARBA" id="ARBA00034808"/>
    </source>
</evidence>
<accession>A0A5P9P7Z7</accession>
<feature type="domain" description="UvrD-like helicase ATP-binding" evidence="16">
    <location>
        <begin position="2"/>
        <end position="393"/>
    </location>
</feature>
<dbReference type="Gene3D" id="1.10.10.160">
    <property type="match status" value="1"/>
</dbReference>
<dbReference type="Gene3D" id="3.90.320.10">
    <property type="match status" value="1"/>
</dbReference>
<dbReference type="EMBL" id="CP045489">
    <property type="protein sequence ID" value="QFU84236.1"/>
    <property type="molecule type" value="Genomic_DNA"/>
</dbReference>
<keyword evidence="3 15" id="KW-0547">Nucleotide-binding</keyword>
<dbReference type="InterPro" id="IPR011335">
    <property type="entry name" value="Restrct_endonuc-II-like"/>
</dbReference>
<keyword evidence="7" id="KW-0269">Exonuclease</keyword>
<protein>
    <recommendedName>
        <fullName evidence="13">DNA 3'-5' helicase</fullName>
        <ecNumber evidence="13">5.6.2.4</ecNumber>
    </recommendedName>
</protein>
<dbReference type="InterPro" id="IPR014016">
    <property type="entry name" value="UvrD-like_ATP-bd"/>
</dbReference>
<evidence type="ECO:0000256" key="10">
    <source>
        <dbReference type="ARBA" id="ARBA00023204"/>
    </source>
</evidence>
<keyword evidence="11" id="KW-0413">Isomerase</keyword>
<evidence type="ECO:0000313" key="19">
    <source>
        <dbReference type="Proteomes" id="UP000326170"/>
    </source>
</evidence>
<organism evidence="18 19">
    <name type="scientific">Natronorubrum aibiense</name>
    <dbReference type="NCBI Taxonomy" id="348826"/>
    <lineage>
        <taxon>Archaea</taxon>
        <taxon>Methanobacteriati</taxon>
        <taxon>Methanobacteriota</taxon>
        <taxon>Stenosarchaea group</taxon>
        <taxon>Halobacteria</taxon>
        <taxon>Halobacteriales</taxon>
        <taxon>Natrialbaceae</taxon>
        <taxon>Natronorubrum</taxon>
    </lineage>
</organism>
<keyword evidence="19" id="KW-1185">Reference proteome</keyword>
<sequence length="945" mass="107132">MTAPNPKQRELIESTEGLYLVDAGAGTGKTFTVTHRYANIVSQDDVEPDDVLLITFTRNAATEMKDRIVANCDYDMRALKDAPIQTFHSLCNDILEQHGFHAPTHLGIDDAITSSTQILENETIEREYFGEFINQFTDEHSEYDDLFRCVSNPTELLGLINNLAAKGVFPTADSWYRDSKRHLEGDFDAFKDIFDEVNQPRNGGSKQSKLRSKLGRYGRNKCYLPDAPDRSELRGPRGTKAVSDEVAERVFDEDREHLIEFIHDIYLEYIEFALRRNYLNFSFLQLFAFVLLCEDDELRESLEFEYVMIDEFQDSSEIQFKLSLLLAGTDNICVVGDWKQSIYSFQYAAIENITEFDSRLERFTTDLNDDAERVSFPVEPITRIELEQNYRSTQEILDFSERALVTPASSRESIDRESILEQVVSLASNTEHEHSQIEAFQHDDEHEAILTKIQEIVGNNAYAVEEDGELRTPEYDDIAVLTRTRDFGRDLLSVAEEYELPMAYEGGIELFRTNQAKLLLAWLRILETDADRGWAVVLEHAGYTLDEIDHILEHEAYPENMAAFCTELAALETTNAIVRRIFDRYGYDGATADVILTTIQLVHSATTMTLGDLIRFIERGIESGHTEEVHAAAGTNAITVQTIHSAKGLEHPIVILGNMNSGKFPPAGGQDGTITYSELIGVRQRKCYAEAHGDPHVYDNWRTDVLRRCQPTEADEERRLLYVAMTRAKDHLLFSAGDDPNTFFEELSVDIDPLEPAVDTDRVGDTVQSQLTVSIPQPNGPEGYSPHSLMDDTVYSGVADGRGREFGSSVHEFAEQYALGEDVDPRNADERNIKELLDSLEGALRVEEQAYLPLEVAGEQVTISGVVDLVHVTSDRVGIIDYKTDQERHAESEYRTQLSVYYHALDDWFETRDVSASIYYSATNDRVEIEPVSKEDLAELLEIRK</sequence>
<evidence type="ECO:0000256" key="15">
    <source>
        <dbReference type="PROSITE-ProRule" id="PRU00560"/>
    </source>
</evidence>
<dbReference type="Pfam" id="PF00580">
    <property type="entry name" value="UvrD-helicase"/>
    <property type="match status" value="1"/>
</dbReference>
<keyword evidence="4" id="KW-0227">DNA damage</keyword>